<dbReference type="Proteomes" id="UP001055879">
    <property type="component" value="Linkage Group LG04"/>
</dbReference>
<dbReference type="EMBL" id="CM042050">
    <property type="protein sequence ID" value="KAI3735687.1"/>
    <property type="molecule type" value="Genomic_DNA"/>
</dbReference>
<accession>A0ACB9CNP1</accession>
<reference evidence="2" key="1">
    <citation type="journal article" date="2022" name="Mol. Ecol. Resour.">
        <title>The genomes of chicory, endive, great burdock and yacon provide insights into Asteraceae palaeo-polyploidization history and plant inulin production.</title>
        <authorList>
            <person name="Fan W."/>
            <person name="Wang S."/>
            <person name="Wang H."/>
            <person name="Wang A."/>
            <person name="Jiang F."/>
            <person name="Liu H."/>
            <person name="Zhao H."/>
            <person name="Xu D."/>
            <person name="Zhang Y."/>
        </authorList>
    </citation>
    <scope>NUCLEOTIDE SEQUENCE [LARGE SCALE GENOMIC DNA]</scope>
    <source>
        <strain evidence="2">cv. Niubang</strain>
    </source>
</reference>
<proteinExistence type="predicted"/>
<sequence length="134" mass="15011">MLSHLSSDHQLRSFPKLEVLDLRASEVLHRASVTLHRASVPHKGVSRPLLTQLDLCSINSYALSKVLVISSILKPHNDLRSSCPTELLPILTSTFLPWLLCVGYLSKSLSYGNSNCHARENRGRRTYSIVHRPS</sequence>
<evidence type="ECO:0000313" key="2">
    <source>
        <dbReference type="Proteomes" id="UP001055879"/>
    </source>
</evidence>
<evidence type="ECO:0000313" key="1">
    <source>
        <dbReference type="EMBL" id="KAI3735687.1"/>
    </source>
</evidence>
<reference evidence="1 2" key="2">
    <citation type="journal article" date="2022" name="Mol. Ecol. Resour.">
        <title>The genomes of chicory, endive, great burdock and yacon provide insights into Asteraceae paleo-polyploidization history and plant inulin production.</title>
        <authorList>
            <person name="Fan W."/>
            <person name="Wang S."/>
            <person name="Wang H."/>
            <person name="Wang A."/>
            <person name="Jiang F."/>
            <person name="Liu H."/>
            <person name="Zhao H."/>
            <person name="Xu D."/>
            <person name="Zhang Y."/>
        </authorList>
    </citation>
    <scope>NUCLEOTIDE SEQUENCE [LARGE SCALE GENOMIC DNA]</scope>
    <source>
        <strain evidence="2">cv. Niubang</strain>
    </source>
</reference>
<gene>
    <name evidence="1" type="ORF">L6452_15195</name>
</gene>
<name>A0ACB9CNP1_ARCLA</name>
<organism evidence="1 2">
    <name type="scientific">Arctium lappa</name>
    <name type="common">Greater burdock</name>
    <name type="synonym">Lappa major</name>
    <dbReference type="NCBI Taxonomy" id="4217"/>
    <lineage>
        <taxon>Eukaryota</taxon>
        <taxon>Viridiplantae</taxon>
        <taxon>Streptophyta</taxon>
        <taxon>Embryophyta</taxon>
        <taxon>Tracheophyta</taxon>
        <taxon>Spermatophyta</taxon>
        <taxon>Magnoliopsida</taxon>
        <taxon>eudicotyledons</taxon>
        <taxon>Gunneridae</taxon>
        <taxon>Pentapetalae</taxon>
        <taxon>asterids</taxon>
        <taxon>campanulids</taxon>
        <taxon>Asterales</taxon>
        <taxon>Asteraceae</taxon>
        <taxon>Carduoideae</taxon>
        <taxon>Cardueae</taxon>
        <taxon>Arctiinae</taxon>
        <taxon>Arctium</taxon>
    </lineage>
</organism>
<protein>
    <submittedName>
        <fullName evidence="1">Uncharacterized protein</fullName>
    </submittedName>
</protein>
<comment type="caution">
    <text evidence="1">The sequence shown here is derived from an EMBL/GenBank/DDBJ whole genome shotgun (WGS) entry which is preliminary data.</text>
</comment>
<keyword evidence="2" id="KW-1185">Reference proteome</keyword>